<gene>
    <name evidence="1" type="ORF">LCGC14_1552740</name>
</gene>
<dbReference type="AlphaFoldDB" id="A0A0F9L5X0"/>
<comment type="caution">
    <text evidence="1">The sequence shown here is derived from an EMBL/GenBank/DDBJ whole genome shotgun (WGS) entry which is preliminary data.</text>
</comment>
<protein>
    <submittedName>
        <fullName evidence="1">Uncharacterized protein</fullName>
    </submittedName>
</protein>
<sequence length="106" mass="12609">MHEGRNRLIRIGKSEISNILNSLGYSENRGLKEIILKKYNLIYPKFKIGSKYRNPKILIPLIVYFYFRLHDINFKKSKLLAVSEILNSDINSFTLQIKRFLSKNYR</sequence>
<evidence type="ECO:0000313" key="1">
    <source>
        <dbReference type="EMBL" id="KKM55335.1"/>
    </source>
</evidence>
<accession>A0A0F9L5X0</accession>
<name>A0A0F9L5X0_9ZZZZ</name>
<proteinExistence type="predicted"/>
<reference evidence="1" key="1">
    <citation type="journal article" date="2015" name="Nature">
        <title>Complex archaea that bridge the gap between prokaryotes and eukaryotes.</title>
        <authorList>
            <person name="Spang A."/>
            <person name="Saw J.H."/>
            <person name="Jorgensen S.L."/>
            <person name="Zaremba-Niedzwiedzka K."/>
            <person name="Martijn J."/>
            <person name="Lind A.E."/>
            <person name="van Eijk R."/>
            <person name="Schleper C."/>
            <person name="Guy L."/>
            <person name="Ettema T.J."/>
        </authorList>
    </citation>
    <scope>NUCLEOTIDE SEQUENCE</scope>
</reference>
<dbReference type="EMBL" id="LAZR01011888">
    <property type="protein sequence ID" value="KKM55335.1"/>
    <property type="molecule type" value="Genomic_DNA"/>
</dbReference>
<organism evidence="1">
    <name type="scientific">marine sediment metagenome</name>
    <dbReference type="NCBI Taxonomy" id="412755"/>
    <lineage>
        <taxon>unclassified sequences</taxon>
        <taxon>metagenomes</taxon>
        <taxon>ecological metagenomes</taxon>
    </lineage>
</organism>